<sequence>MKRSLRKIKQNAARKIGTVIPLSFQDNELLKLSPVPDLFFSNLPPSEEETSFIRNAIAETETILATIEEELTSGTSSSQSAKALSKRRSKYQEFLRLHRCLISPLRRLPDDILSEIFKQAAYSKRGVFPTPPWAISQTCSDWRALALDLPLLWNYIHIDLDEQHKTHAFLQYLDMLFHRSRSSPLDLYISCARSKLNYNQHPTIGILTKHSERLRFLFMNMSGQTLRAFKDIKGHLCGLNSLMLRLHGPFPDESIDIFEVAPQLQSLDVEGLPPPKRLIVPWSQILTYSDDCINSNARDTVLASSPSLEDIHFNCRSLFFPRLWTVLPSTRLEKLSRFSMEFRPSLSDVERPPERFFDGLTLPALEELRLINFYDVQVERTIKHLILRSHTSLRKLELSCPSESLLPGTLTAILGYMPHLTHLITTLPHHTDLSNLVLNPENPNIVPSLQTLVLHIPQGTTDGEELVKLLAALVTSRYDNGDYNYSRTPMTFRLVFYDLYQCLSTREQLEIMHRGPTSKEGFQAPQGKFYDLAVLRSRFRKQLSRVSVCIAVAGLKAKLKSNYPGAEGISRQVLELFNEIDAFQIDKADELHTSHIHHILYHVSRLIDETALAKQDEWTNSWKEKADTILEKWNPMLTEGLANRCWTFQGFQSIVYTPDGNLSLKKIYGTQFFGNKYDEEAWMSAYPGDLHCKD</sequence>
<name>A0A9P5Z8Z0_9AGAR</name>
<organism evidence="1 2">
    <name type="scientific">Pholiota conissans</name>
    <dbReference type="NCBI Taxonomy" id="109636"/>
    <lineage>
        <taxon>Eukaryota</taxon>
        <taxon>Fungi</taxon>
        <taxon>Dikarya</taxon>
        <taxon>Basidiomycota</taxon>
        <taxon>Agaricomycotina</taxon>
        <taxon>Agaricomycetes</taxon>
        <taxon>Agaricomycetidae</taxon>
        <taxon>Agaricales</taxon>
        <taxon>Agaricineae</taxon>
        <taxon>Strophariaceae</taxon>
        <taxon>Pholiota</taxon>
    </lineage>
</organism>
<protein>
    <recommendedName>
        <fullName evidence="3">F-box domain-containing protein</fullName>
    </recommendedName>
</protein>
<gene>
    <name evidence="1" type="ORF">BDN70DRAFT_919182</name>
</gene>
<dbReference type="AlphaFoldDB" id="A0A9P5Z8Z0"/>
<dbReference type="OrthoDB" id="3365698at2759"/>
<evidence type="ECO:0000313" key="2">
    <source>
        <dbReference type="Proteomes" id="UP000807469"/>
    </source>
</evidence>
<proteinExistence type="predicted"/>
<reference evidence="1" key="1">
    <citation type="submission" date="2020-11" db="EMBL/GenBank/DDBJ databases">
        <authorList>
            <consortium name="DOE Joint Genome Institute"/>
            <person name="Ahrendt S."/>
            <person name="Riley R."/>
            <person name="Andreopoulos W."/>
            <person name="Labutti K."/>
            <person name="Pangilinan J."/>
            <person name="Ruiz-Duenas F.J."/>
            <person name="Barrasa J.M."/>
            <person name="Sanchez-Garcia M."/>
            <person name="Camarero S."/>
            <person name="Miyauchi S."/>
            <person name="Serrano A."/>
            <person name="Linde D."/>
            <person name="Babiker R."/>
            <person name="Drula E."/>
            <person name="Ayuso-Fernandez I."/>
            <person name="Pacheco R."/>
            <person name="Padilla G."/>
            <person name="Ferreira P."/>
            <person name="Barriuso J."/>
            <person name="Kellner H."/>
            <person name="Castanera R."/>
            <person name="Alfaro M."/>
            <person name="Ramirez L."/>
            <person name="Pisabarro A.G."/>
            <person name="Kuo A."/>
            <person name="Tritt A."/>
            <person name="Lipzen A."/>
            <person name="He G."/>
            <person name="Yan M."/>
            <person name="Ng V."/>
            <person name="Cullen D."/>
            <person name="Martin F."/>
            <person name="Rosso M.-N."/>
            <person name="Henrissat B."/>
            <person name="Hibbett D."/>
            <person name="Martinez A.T."/>
            <person name="Grigoriev I.V."/>
        </authorList>
    </citation>
    <scope>NUCLEOTIDE SEQUENCE</scope>
    <source>
        <strain evidence="1">CIRM-BRFM 674</strain>
    </source>
</reference>
<keyword evidence="2" id="KW-1185">Reference proteome</keyword>
<evidence type="ECO:0000313" key="1">
    <source>
        <dbReference type="EMBL" id="KAF9482405.1"/>
    </source>
</evidence>
<dbReference type="EMBL" id="MU155166">
    <property type="protein sequence ID" value="KAF9482405.1"/>
    <property type="molecule type" value="Genomic_DNA"/>
</dbReference>
<evidence type="ECO:0008006" key="3">
    <source>
        <dbReference type="Google" id="ProtNLM"/>
    </source>
</evidence>
<accession>A0A9P5Z8Z0</accession>
<dbReference type="Proteomes" id="UP000807469">
    <property type="component" value="Unassembled WGS sequence"/>
</dbReference>
<comment type="caution">
    <text evidence="1">The sequence shown here is derived from an EMBL/GenBank/DDBJ whole genome shotgun (WGS) entry which is preliminary data.</text>
</comment>